<dbReference type="EMBL" id="FOGQ01000009">
    <property type="protein sequence ID" value="SES12835.1"/>
    <property type="molecule type" value="Genomic_DNA"/>
</dbReference>
<keyword evidence="5" id="KW-0547">Nucleotide-binding</keyword>
<keyword evidence="4 9" id="KW-0812">Transmembrane</keyword>
<evidence type="ECO:0000313" key="11">
    <source>
        <dbReference type="EMBL" id="SES12835.1"/>
    </source>
</evidence>
<feature type="transmembrane region" description="Helical" evidence="9">
    <location>
        <begin position="586"/>
        <end position="605"/>
    </location>
</feature>
<dbReference type="GO" id="GO:0042626">
    <property type="term" value="F:ATPase-coupled transmembrane transporter activity"/>
    <property type="evidence" value="ECO:0007669"/>
    <property type="project" value="TreeGrafter"/>
</dbReference>
<dbReference type="STRING" id="1121357.SAMN05661109_01924"/>
<protein>
    <submittedName>
        <fullName evidence="11">Energy-coupling factor transport system ATP-binding protein</fullName>
    </submittedName>
</protein>
<accession>A0A1H9UTM3</accession>
<evidence type="ECO:0000259" key="10">
    <source>
        <dbReference type="PROSITE" id="PS50893"/>
    </source>
</evidence>
<dbReference type="SUPFAM" id="SSF52540">
    <property type="entry name" value="P-loop containing nucleoside triphosphate hydrolases"/>
    <property type="match status" value="2"/>
</dbReference>
<keyword evidence="8 9" id="KW-0472">Membrane</keyword>
<feature type="transmembrane region" description="Helical" evidence="9">
    <location>
        <begin position="553"/>
        <end position="574"/>
    </location>
</feature>
<dbReference type="CDD" id="cd16914">
    <property type="entry name" value="EcfT"/>
    <property type="match status" value="1"/>
</dbReference>
<evidence type="ECO:0000256" key="9">
    <source>
        <dbReference type="SAM" id="Phobius"/>
    </source>
</evidence>
<dbReference type="GO" id="GO:0043190">
    <property type="term" value="C:ATP-binding cassette (ABC) transporter complex"/>
    <property type="evidence" value="ECO:0007669"/>
    <property type="project" value="TreeGrafter"/>
</dbReference>
<proteinExistence type="inferred from homology"/>
<dbReference type="InterPro" id="IPR027417">
    <property type="entry name" value="P-loop_NTPase"/>
</dbReference>
<feature type="domain" description="ABC transporter" evidence="10">
    <location>
        <begin position="14"/>
        <end position="251"/>
    </location>
</feature>
<feature type="transmembrane region" description="Helical" evidence="9">
    <location>
        <begin position="505"/>
        <end position="523"/>
    </location>
</feature>
<dbReference type="GO" id="GO:0016887">
    <property type="term" value="F:ATP hydrolysis activity"/>
    <property type="evidence" value="ECO:0007669"/>
    <property type="project" value="InterPro"/>
</dbReference>
<dbReference type="GO" id="GO:0005524">
    <property type="term" value="F:ATP binding"/>
    <property type="evidence" value="ECO:0007669"/>
    <property type="project" value="UniProtKB-KW"/>
</dbReference>
<feature type="domain" description="ABC transporter" evidence="10">
    <location>
        <begin position="292"/>
        <end position="512"/>
    </location>
</feature>
<evidence type="ECO:0000256" key="6">
    <source>
        <dbReference type="ARBA" id="ARBA00022840"/>
    </source>
</evidence>
<dbReference type="InterPro" id="IPR015856">
    <property type="entry name" value="ABC_transpr_CbiO/EcfA_su"/>
</dbReference>
<dbReference type="CDD" id="cd03225">
    <property type="entry name" value="ABC_cobalt_CbiO_domain1"/>
    <property type="match status" value="2"/>
</dbReference>
<organism evidence="11 12">
    <name type="scientific">Corynebacterium cystitidis DSM 20524</name>
    <dbReference type="NCBI Taxonomy" id="1121357"/>
    <lineage>
        <taxon>Bacteria</taxon>
        <taxon>Bacillati</taxon>
        <taxon>Actinomycetota</taxon>
        <taxon>Actinomycetes</taxon>
        <taxon>Mycobacteriales</taxon>
        <taxon>Corynebacteriaceae</taxon>
        <taxon>Corynebacterium</taxon>
    </lineage>
</organism>
<dbReference type="PROSITE" id="PS50893">
    <property type="entry name" value="ABC_TRANSPORTER_2"/>
    <property type="match status" value="2"/>
</dbReference>
<dbReference type="PROSITE" id="PS00211">
    <property type="entry name" value="ABC_TRANSPORTER_1"/>
    <property type="match status" value="2"/>
</dbReference>
<dbReference type="AlphaFoldDB" id="A0A1H9UTM3"/>
<sequence length="732" mass="79754">MSAESGRVAKQWETSRLKVHYLNNDQWVLGGVDAEALVGQVTAVVGPSGCGKTTLIRTICGLIPHCLPTEYSGEAVLAGCEVADASIEFLAGQVAYVGQNPDAAVVMRNVFDEVAFALRNLCVPAEEIKVAVLRALAQVGLEQELWDSPWDLSGGQRQRLAVAAALVTQPKLLVLDEPVANIDPVGRQEFYALLRQINADGVGIVMIDHDLSPLVDLCDQIVALRSDGTLLASGAPEVVFRTYRQQLIDEGVWIPEQSSQDDWILHSDRVRYMERNEGQWQEVDAIDTTGGGESANLNVQNFRVLGRSPAVALRLKGGECLSLLGINGSGKTSLLHAIAGLLPHEAEEADVSGKTIACGKHHVGLIFQNPEHQMVTPSVKRELTIQGLSDAEADQLLKDFDLEDHATHHPLTLSGGQMRRLSVATIVADKHKVILLDEPTYGQDQKNTEELLALIHHLQDNGHSIVMATHDLKLAREHSTHLVVLPERTVEHARKRLGQPPTEPALNPFTIFLAIIPLIVALFTVRAVELNFAVLGCACVAMFFSKVTLLRKIFSAVGALFITGLLWLLFTFQYDLVGQRVALYDYGPEAVAATAIGASLALVLLSGMAATPEAFLSALTTTWKMPYRITAAATAAVMFTERFYLDFRLLRTARALRGIGNPLSRWFSSFLPLAILAVQHAERVSLSMDSRGFGAFKRSTQMLNIRWRLRDWLIIIAACAVAAGIIILGGIA</sequence>
<dbReference type="InterPro" id="IPR017871">
    <property type="entry name" value="ABC_transporter-like_CS"/>
</dbReference>
<dbReference type="Proteomes" id="UP000198929">
    <property type="component" value="Unassembled WGS sequence"/>
</dbReference>
<evidence type="ECO:0000256" key="8">
    <source>
        <dbReference type="ARBA" id="ARBA00023136"/>
    </source>
</evidence>
<gene>
    <name evidence="11" type="ORF">SAMN05661109_01924</name>
</gene>
<keyword evidence="12" id="KW-1185">Reference proteome</keyword>
<dbReference type="Gene3D" id="3.40.50.300">
    <property type="entry name" value="P-loop containing nucleotide triphosphate hydrolases"/>
    <property type="match status" value="2"/>
</dbReference>
<comment type="subcellular location">
    <subcellularLocation>
        <location evidence="1">Membrane</location>
        <topology evidence="1">Multi-pass membrane protein</topology>
    </subcellularLocation>
</comment>
<name>A0A1H9UTM3_9CORY</name>
<feature type="transmembrane region" description="Helical" evidence="9">
    <location>
        <begin position="625"/>
        <end position="645"/>
    </location>
</feature>
<dbReference type="PANTHER" id="PTHR43553:SF24">
    <property type="entry name" value="ENERGY-COUPLING FACTOR TRANSPORTER ATP-BINDING PROTEIN ECFA1"/>
    <property type="match status" value="1"/>
</dbReference>
<evidence type="ECO:0000256" key="4">
    <source>
        <dbReference type="ARBA" id="ARBA00022692"/>
    </source>
</evidence>
<keyword evidence="7 9" id="KW-1133">Transmembrane helix</keyword>
<feature type="transmembrane region" description="Helical" evidence="9">
    <location>
        <begin position="712"/>
        <end position="731"/>
    </location>
</feature>
<reference evidence="12" key="1">
    <citation type="submission" date="2016-10" db="EMBL/GenBank/DDBJ databases">
        <authorList>
            <person name="Varghese N."/>
            <person name="Submissions S."/>
        </authorList>
    </citation>
    <scope>NUCLEOTIDE SEQUENCE [LARGE SCALE GENOMIC DNA]</scope>
    <source>
        <strain evidence="12">DSM 20524</strain>
    </source>
</reference>
<evidence type="ECO:0000313" key="12">
    <source>
        <dbReference type="Proteomes" id="UP000198929"/>
    </source>
</evidence>
<dbReference type="InterPro" id="IPR050095">
    <property type="entry name" value="ECF_ABC_transporter_ATP-bd"/>
</dbReference>
<comment type="similarity">
    <text evidence="2">Belongs to the ABC transporter superfamily.</text>
</comment>
<dbReference type="InterPro" id="IPR003593">
    <property type="entry name" value="AAA+_ATPase"/>
</dbReference>
<keyword evidence="6 11" id="KW-0067">ATP-binding</keyword>
<keyword evidence="3" id="KW-0813">Transport</keyword>
<dbReference type="SMART" id="SM00382">
    <property type="entry name" value="AAA"/>
    <property type="match status" value="2"/>
</dbReference>
<evidence type="ECO:0000256" key="5">
    <source>
        <dbReference type="ARBA" id="ARBA00022741"/>
    </source>
</evidence>
<evidence type="ECO:0000256" key="1">
    <source>
        <dbReference type="ARBA" id="ARBA00004141"/>
    </source>
</evidence>
<dbReference type="InterPro" id="IPR003339">
    <property type="entry name" value="ABC/ECF_trnsptr_transmembrane"/>
</dbReference>
<feature type="transmembrane region" description="Helical" evidence="9">
    <location>
        <begin position="530"/>
        <end position="547"/>
    </location>
</feature>
<dbReference type="Pfam" id="PF00005">
    <property type="entry name" value="ABC_tran"/>
    <property type="match status" value="2"/>
</dbReference>
<evidence type="ECO:0000256" key="3">
    <source>
        <dbReference type="ARBA" id="ARBA00022448"/>
    </source>
</evidence>
<dbReference type="PANTHER" id="PTHR43553">
    <property type="entry name" value="HEAVY METAL TRANSPORTER"/>
    <property type="match status" value="1"/>
</dbReference>
<dbReference type="RefSeq" id="WP_092259622.1">
    <property type="nucleotide sequence ID" value="NZ_CP047199.1"/>
</dbReference>
<evidence type="ECO:0000256" key="7">
    <source>
        <dbReference type="ARBA" id="ARBA00022989"/>
    </source>
</evidence>
<dbReference type="InterPro" id="IPR003439">
    <property type="entry name" value="ABC_transporter-like_ATP-bd"/>
</dbReference>
<evidence type="ECO:0000256" key="2">
    <source>
        <dbReference type="ARBA" id="ARBA00005417"/>
    </source>
</evidence>